<evidence type="ECO:0000313" key="4">
    <source>
        <dbReference type="Proteomes" id="UP000272781"/>
    </source>
</evidence>
<dbReference type="Proteomes" id="UP000298805">
    <property type="component" value="Plasmid unnamed1"/>
</dbReference>
<keyword evidence="1" id="KW-0175">Coiled coil</keyword>
<accession>A0AAJ4RAR1</accession>
<dbReference type="EMBL" id="RJVK01000006">
    <property type="protein sequence ID" value="ROR38739.1"/>
    <property type="molecule type" value="Genomic_DNA"/>
</dbReference>
<feature type="coiled-coil region" evidence="1">
    <location>
        <begin position="63"/>
        <end position="90"/>
    </location>
</feature>
<evidence type="ECO:0000313" key="3">
    <source>
        <dbReference type="EMBL" id="ROR38739.1"/>
    </source>
</evidence>
<gene>
    <name evidence="2" type="ORF">C6V80_10240</name>
    <name evidence="3" type="ORF">EDC58_1954</name>
</gene>
<name>A0AAJ4RAR1_9BACT</name>
<proteinExistence type="predicted"/>
<evidence type="ECO:0000256" key="1">
    <source>
        <dbReference type="SAM" id="Coils"/>
    </source>
</evidence>
<dbReference type="Proteomes" id="UP000272781">
    <property type="component" value="Unassembled WGS sequence"/>
</dbReference>
<protein>
    <submittedName>
        <fullName evidence="3">Uncharacterized protein</fullName>
    </submittedName>
</protein>
<evidence type="ECO:0000313" key="2">
    <source>
        <dbReference type="EMBL" id="QDD68225.1"/>
    </source>
</evidence>
<sequence>MKKALTIITAAVVVNLYAGCHCACVEGCGLCTEIFQTYVPNMKQVYTEFLLQDKQTGILWNELISLREQNKKLEDEYRKEITKLNILTQKINLEDRKINFLLKKIKNLKAIKNTKN</sequence>
<keyword evidence="5" id="KW-1185">Reference proteome</keyword>
<reference evidence="2 5" key="2">
    <citation type="submission" date="2019-06" db="EMBL/GenBank/DDBJ databases">
        <title>A comparative analysis of the Nautiliaceae.</title>
        <authorList>
            <person name="Grosche A."/>
            <person name="Smedile F."/>
            <person name="Vetriani C."/>
        </authorList>
    </citation>
    <scope>NUCLEOTIDE SEQUENCE [LARGE SCALE GENOMIC DNA]</scope>
    <source>
        <strain evidence="2 5">TB6</strain>
        <plasmid evidence="2 5">unnamed1</plasmid>
    </source>
</reference>
<dbReference type="RefSeq" id="WP_123353325.1">
    <property type="nucleotide sequence ID" value="NZ_CP040940.1"/>
</dbReference>
<dbReference type="EMBL" id="CP040940">
    <property type="protein sequence ID" value="QDD68225.1"/>
    <property type="molecule type" value="Genomic_DNA"/>
</dbReference>
<reference evidence="3 4" key="1">
    <citation type="submission" date="2018-11" db="EMBL/GenBank/DDBJ databases">
        <title>Genomic Encyclopedia of Type Strains, Phase IV (KMG-IV): sequencing the most valuable type-strain genomes for metagenomic binning, comparative biology and taxonomic classification.</title>
        <authorList>
            <person name="Goeker M."/>
        </authorList>
    </citation>
    <scope>NUCLEOTIDE SEQUENCE [LARGE SCALE GENOMIC DNA]</scope>
    <source>
        <strain evidence="3 4">DSM 27783</strain>
    </source>
</reference>
<organism evidence="3 4">
    <name type="scientific">Caminibacter pacificus</name>
    <dbReference type="NCBI Taxonomy" id="1424653"/>
    <lineage>
        <taxon>Bacteria</taxon>
        <taxon>Pseudomonadati</taxon>
        <taxon>Campylobacterota</taxon>
        <taxon>Epsilonproteobacteria</taxon>
        <taxon>Nautiliales</taxon>
        <taxon>Nautiliaceae</taxon>
        <taxon>Caminibacter</taxon>
    </lineage>
</organism>
<evidence type="ECO:0000313" key="5">
    <source>
        <dbReference type="Proteomes" id="UP000298805"/>
    </source>
</evidence>
<dbReference type="AlphaFoldDB" id="A0AAJ4RAR1"/>
<keyword evidence="2" id="KW-0614">Plasmid</keyword>
<geneLocation type="plasmid" evidence="2 5">
    <name>unnamed1</name>
</geneLocation>